<dbReference type="NCBIfam" id="TIGR01488">
    <property type="entry name" value="HAD-SF-IB"/>
    <property type="match status" value="1"/>
</dbReference>
<dbReference type="NCBIfam" id="TIGR01490">
    <property type="entry name" value="HAD-SF-IB-hyp1"/>
    <property type="match status" value="1"/>
</dbReference>
<evidence type="ECO:0000313" key="4">
    <source>
        <dbReference type="EMBL" id="CAG7600162.1"/>
    </source>
</evidence>
<dbReference type="InterPro" id="IPR006385">
    <property type="entry name" value="HAD_hydro_SerB1"/>
</dbReference>
<evidence type="ECO:0000256" key="2">
    <source>
        <dbReference type="ARBA" id="ARBA00022801"/>
    </source>
</evidence>
<reference evidence="4" key="1">
    <citation type="submission" date="2021-06" db="EMBL/GenBank/DDBJ databases">
        <authorList>
            <person name="Szabo G."/>
        </authorList>
    </citation>
    <scope>NUCLEOTIDE SEQUENCE</scope>
    <source>
        <strain evidence="4">MYVALT</strain>
    </source>
</reference>
<keyword evidence="5" id="KW-1185">Reference proteome</keyword>
<evidence type="ECO:0000313" key="5">
    <source>
        <dbReference type="Proteomes" id="UP000693996"/>
    </source>
</evidence>
<keyword evidence="3" id="KW-0460">Magnesium</keyword>
<keyword evidence="2 4" id="KW-0378">Hydrolase</keyword>
<dbReference type="AlphaFoldDB" id="A0A916JSI1"/>
<dbReference type="GO" id="GO:0046872">
    <property type="term" value="F:metal ion binding"/>
    <property type="evidence" value="ECO:0007669"/>
    <property type="project" value="UniProtKB-KW"/>
</dbReference>
<dbReference type="EMBL" id="OU343031">
    <property type="protein sequence ID" value="CAG7600162.1"/>
    <property type="molecule type" value="Genomic_DNA"/>
</dbReference>
<dbReference type="Proteomes" id="UP000693996">
    <property type="component" value="Chromosome"/>
</dbReference>
<dbReference type="RefSeq" id="WP_216796746.1">
    <property type="nucleotide sequence ID" value="NZ_OU343031.1"/>
</dbReference>
<proteinExistence type="predicted"/>
<protein>
    <submittedName>
        <fullName evidence="4">Phosphoserine phosphatase</fullName>
        <ecNumber evidence="4">3.1.3.3</ecNumber>
    </submittedName>
</protein>
<evidence type="ECO:0000256" key="3">
    <source>
        <dbReference type="ARBA" id="ARBA00022842"/>
    </source>
</evidence>
<dbReference type="EC" id="3.1.3.3" evidence="4"/>
<dbReference type="CDD" id="cd02612">
    <property type="entry name" value="HAD_PGPPase"/>
    <property type="match status" value="1"/>
</dbReference>
<sequence length="230" mass="26246">MNKIKRSLALFDLDHTLIPIDSDYEWGRFMVRLGIVNADSFSLENDRFHSDYQAGRLDIQMYLRTMLAPLARYSRQQLNSWHNLFMREVINPQIKPTARALVAKHQKEDNLCCIVTATNSFITTPIAESFGIKTLIACEAETTDGNPSSPYTGNPIGVPSYREGKITRVRAWLDSIECSLECFASTYFYSDSHNDIPLLEKVTDPVATNPDEKLREYALARGWSILKLFQ</sequence>
<dbReference type="PANTHER" id="PTHR43344">
    <property type="entry name" value="PHOSPHOSERINE PHOSPHATASE"/>
    <property type="match status" value="1"/>
</dbReference>
<dbReference type="InterPro" id="IPR050582">
    <property type="entry name" value="HAD-like_SerB"/>
</dbReference>
<keyword evidence="1" id="KW-0479">Metal-binding</keyword>
<evidence type="ECO:0000256" key="1">
    <source>
        <dbReference type="ARBA" id="ARBA00022723"/>
    </source>
</evidence>
<dbReference type="KEGG" id="vtr:MYVALT_F_00890"/>
<dbReference type="Pfam" id="PF12710">
    <property type="entry name" value="HAD"/>
    <property type="match status" value="1"/>
</dbReference>
<organism evidence="4 5">
    <name type="scientific">Candidatus Vallotiella hemipterorum</name>
    <dbReference type="NCBI Taxonomy" id="1177213"/>
    <lineage>
        <taxon>Bacteria</taxon>
        <taxon>Pseudomonadati</taxon>
        <taxon>Pseudomonadota</taxon>
        <taxon>Betaproteobacteria</taxon>
        <taxon>Burkholderiales</taxon>
        <taxon>Burkholderiaceae</taxon>
        <taxon>Candidatus Vallotiella</taxon>
    </lineage>
</organism>
<name>A0A916JSI1_9BURK</name>
<dbReference type="PANTHER" id="PTHR43344:SF13">
    <property type="entry name" value="PHOSPHATASE RV3661-RELATED"/>
    <property type="match status" value="1"/>
</dbReference>
<dbReference type="GO" id="GO:0016787">
    <property type="term" value="F:hydrolase activity"/>
    <property type="evidence" value="ECO:0007669"/>
    <property type="project" value="UniProtKB-KW"/>
</dbReference>
<gene>
    <name evidence="4" type="ORF">MYVALT_F_00890</name>
</gene>
<accession>A0A916JSI1</accession>